<reference evidence="1 2" key="1">
    <citation type="submission" date="2018-06" db="EMBL/GenBank/DDBJ databases">
        <title>Spirosoma sp. HMF3257 Genome sequencing and assembly.</title>
        <authorList>
            <person name="Kang H."/>
            <person name="Cha I."/>
            <person name="Kim H."/>
            <person name="Kang J."/>
            <person name="Joh K."/>
        </authorList>
    </citation>
    <scope>NUCLEOTIDE SEQUENCE [LARGE SCALE GENOMIC DNA]</scope>
    <source>
        <strain evidence="1 2">HMF3257</strain>
    </source>
</reference>
<dbReference type="RefSeq" id="WP_111344738.1">
    <property type="nucleotide sequence ID" value="NZ_QLII01000001.1"/>
</dbReference>
<gene>
    <name evidence="1" type="ORF">HMF3257_19945</name>
</gene>
<sequence length="253" mass="29722">MKQSQEYASKVDEYAYTQRLNSDEIKGLQNQLIQRADDQSAKSAEIAELYKKLAESQERVTKLTEETQTYVTGGDNYCYVNIYPESLSDKKAEVAVISNSKYPLYDVEIKIVPWLPWDDFWVDQNALKVYKESLNLNERYNFRVGTLPSQKSQLVTSRQLGYLPFDSHQKWIYTIDFIARNGEWRQVWEVYIDEDLKPVASHITYKTVIENNTRKNVILHQFTNPKAKNSIVDYLITEFKPFDTNANRYLKKL</sequence>
<dbReference type="AlphaFoldDB" id="A0A327NPC9"/>
<keyword evidence="2" id="KW-1185">Reference proteome</keyword>
<name>A0A327NPC9_9BACT</name>
<proteinExistence type="predicted"/>
<dbReference type="OrthoDB" id="10015309at2"/>
<organism evidence="1 2">
    <name type="scientific">Spirosoma telluris</name>
    <dbReference type="NCBI Taxonomy" id="2183553"/>
    <lineage>
        <taxon>Bacteria</taxon>
        <taxon>Pseudomonadati</taxon>
        <taxon>Bacteroidota</taxon>
        <taxon>Cytophagia</taxon>
        <taxon>Cytophagales</taxon>
        <taxon>Cytophagaceae</taxon>
        <taxon>Spirosoma</taxon>
    </lineage>
</organism>
<protein>
    <submittedName>
        <fullName evidence="1">Uncharacterized protein</fullName>
    </submittedName>
</protein>
<dbReference type="Proteomes" id="UP000249016">
    <property type="component" value="Unassembled WGS sequence"/>
</dbReference>
<accession>A0A327NPC9</accession>
<dbReference type="EMBL" id="QLII01000001">
    <property type="protein sequence ID" value="RAI75866.1"/>
    <property type="molecule type" value="Genomic_DNA"/>
</dbReference>
<evidence type="ECO:0000313" key="2">
    <source>
        <dbReference type="Proteomes" id="UP000249016"/>
    </source>
</evidence>
<evidence type="ECO:0000313" key="1">
    <source>
        <dbReference type="EMBL" id="RAI75866.1"/>
    </source>
</evidence>
<comment type="caution">
    <text evidence="1">The sequence shown here is derived from an EMBL/GenBank/DDBJ whole genome shotgun (WGS) entry which is preliminary data.</text>
</comment>